<feature type="compositionally biased region" description="Basic and acidic residues" evidence="7">
    <location>
        <begin position="194"/>
        <end position="207"/>
    </location>
</feature>
<evidence type="ECO:0000313" key="11">
    <source>
        <dbReference type="EMBL" id="KAE8264523.1"/>
    </source>
</evidence>
<dbReference type="EMBL" id="CAJHJG010001362">
    <property type="protein sequence ID" value="CAD6911596.1"/>
    <property type="molecule type" value="Genomic_DNA"/>
</dbReference>
<evidence type="ECO:0000256" key="4">
    <source>
        <dbReference type="ARBA" id="ARBA00022840"/>
    </source>
</evidence>
<evidence type="ECO:0000313" key="12">
    <source>
        <dbReference type="Proteomes" id="UP000077671"/>
    </source>
</evidence>
<evidence type="ECO:0000256" key="3">
    <source>
        <dbReference type="ARBA" id="ARBA00022806"/>
    </source>
</evidence>
<comment type="function">
    <text evidence="6">RNA helicase.</text>
</comment>
<dbReference type="PROSITE" id="PS51194">
    <property type="entry name" value="HELICASE_CTER"/>
    <property type="match status" value="1"/>
</dbReference>
<dbReference type="EC" id="3.6.4.13" evidence="6"/>
<evidence type="ECO:0000313" key="10">
    <source>
        <dbReference type="EMBL" id="CAD6911596.1"/>
    </source>
</evidence>
<comment type="catalytic activity">
    <reaction evidence="6">
        <text>ATP + H2O = ADP + phosphate + H(+)</text>
        <dbReference type="Rhea" id="RHEA:13065"/>
        <dbReference type="ChEBI" id="CHEBI:15377"/>
        <dbReference type="ChEBI" id="CHEBI:15378"/>
        <dbReference type="ChEBI" id="CHEBI:30616"/>
        <dbReference type="ChEBI" id="CHEBI:43474"/>
        <dbReference type="ChEBI" id="CHEBI:456216"/>
        <dbReference type="EC" id="3.6.4.13"/>
    </reaction>
</comment>
<proteinExistence type="inferred from homology"/>
<feature type="region of interest" description="Disordered" evidence="7">
    <location>
        <begin position="371"/>
        <end position="412"/>
    </location>
</feature>
<comment type="similarity">
    <text evidence="6">Belongs to the DEAD box helicase family.</text>
</comment>
<feature type="compositionally biased region" description="Acidic residues" evidence="7">
    <location>
        <begin position="224"/>
        <end position="235"/>
    </location>
</feature>
<dbReference type="SUPFAM" id="SSF52540">
    <property type="entry name" value="P-loop containing nucleoside triphosphate hydrolases"/>
    <property type="match status" value="1"/>
</dbReference>
<feature type="domain" description="Helicase C-terminal" evidence="9">
    <location>
        <begin position="716"/>
        <end position="886"/>
    </location>
</feature>
<dbReference type="EMBL" id="LWDD02000061">
    <property type="protein sequence ID" value="KAE8264523.1"/>
    <property type="molecule type" value="Genomic_DNA"/>
</dbReference>
<dbReference type="Pfam" id="PF00270">
    <property type="entry name" value="DEAD"/>
    <property type="match status" value="1"/>
</dbReference>
<keyword evidence="1 6" id="KW-0547">Nucleotide-binding</keyword>
<keyword evidence="3 6" id="KW-0347">Helicase</keyword>
<evidence type="ECO:0000256" key="5">
    <source>
        <dbReference type="ARBA" id="ARBA00022884"/>
    </source>
</evidence>
<reference evidence="10" key="3">
    <citation type="submission" date="2020-10" db="EMBL/GenBank/DDBJ databases">
        <authorList>
            <person name="Sedaghatjoo S."/>
        </authorList>
    </citation>
    <scope>NUCLEOTIDE SEQUENCE</scope>
    <source>
        <strain evidence="10">AZH3</strain>
    </source>
</reference>
<feature type="compositionally biased region" description="Acidic residues" evidence="7">
    <location>
        <begin position="288"/>
        <end position="317"/>
    </location>
</feature>
<protein>
    <recommendedName>
        <fullName evidence="6">ATP-dependent RNA helicase</fullName>
        <ecNumber evidence="6">3.6.4.13</ecNumber>
    </recommendedName>
</protein>
<evidence type="ECO:0000256" key="7">
    <source>
        <dbReference type="SAM" id="MobiDB-lite"/>
    </source>
</evidence>
<dbReference type="GO" id="GO:0016787">
    <property type="term" value="F:hydrolase activity"/>
    <property type="evidence" value="ECO:0007669"/>
    <property type="project" value="UniProtKB-KW"/>
</dbReference>
<dbReference type="Proteomes" id="UP000836402">
    <property type="component" value="Unassembled WGS sequence"/>
</dbReference>
<name>A0A177VFZ3_9BASI</name>
<dbReference type="SMART" id="SM00487">
    <property type="entry name" value="DEXDc"/>
    <property type="match status" value="1"/>
</dbReference>
<keyword evidence="13" id="KW-1185">Reference proteome</keyword>
<organism evidence="11 12">
    <name type="scientific">Tilletia caries</name>
    <name type="common">wheat bunt fungus</name>
    <dbReference type="NCBI Taxonomy" id="13290"/>
    <lineage>
        <taxon>Eukaryota</taxon>
        <taxon>Fungi</taxon>
        <taxon>Dikarya</taxon>
        <taxon>Basidiomycota</taxon>
        <taxon>Ustilaginomycotina</taxon>
        <taxon>Exobasidiomycetes</taxon>
        <taxon>Tilletiales</taxon>
        <taxon>Tilletiaceae</taxon>
        <taxon>Tilletia</taxon>
    </lineage>
</organism>
<dbReference type="CDD" id="cd18787">
    <property type="entry name" value="SF2_C_DEAD"/>
    <property type="match status" value="1"/>
</dbReference>
<evidence type="ECO:0000256" key="1">
    <source>
        <dbReference type="ARBA" id="ARBA00022741"/>
    </source>
</evidence>
<keyword evidence="2 6" id="KW-0378">Hydrolase</keyword>
<dbReference type="GO" id="GO:0005524">
    <property type="term" value="F:ATP binding"/>
    <property type="evidence" value="ECO:0007669"/>
    <property type="project" value="UniProtKB-UniRule"/>
</dbReference>
<evidence type="ECO:0000256" key="2">
    <source>
        <dbReference type="ARBA" id="ARBA00022801"/>
    </source>
</evidence>
<dbReference type="Gene3D" id="3.40.50.300">
    <property type="entry name" value="P-loop containing nucleotide triphosphate hydrolases"/>
    <property type="match status" value="2"/>
</dbReference>
<dbReference type="GO" id="GO:0003724">
    <property type="term" value="F:RNA helicase activity"/>
    <property type="evidence" value="ECO:0007669"/>
    <property type="project" value="UniProtKB-EC"/>
</dbReference>
<dbReference type="PROSITE" id="PS00039">
    <property type="entry name" value="DEAD_ATP_HELICASE"/>
    <property type="match status" value="1"/>
</dbReference>
<keyword evidence="5 6" id="KW-0694">RNA-binding</keyword>
<evidence type="ECO:0000259" key="8">
    <source>
        <dbReference type="PROSITE" id="PS51192"/>
    </source>
</evidence>
<feature type="region of interest" description="Disordered" evidence="7">
    <location>
        <begin position="190"/>
        <end position="318"/>
    </location>
</feature>
<dbReference type="Proteomes" id="UP000077671">
    <property type="component" value="Unassembled WGS sequence"/>
</dbReference>
<gene>
    <name evidence="11" type="ORF">A4X03_0g882</name>
    <name evidence="10" type="ORF">JKIAZH3_G7730</name>
</gene>
<dbReference type="PANTHER" id="PTHR24031">
    <property type="entry name" value="RNA HELICASE"/>
    <property type="match status" value="1"/>
</dbReference>
<dbReference type="PROSITE" id="PS51192">
    <property type="entry name" value="HELICASE_ATP_BIND_1"/>
    <property type="match status" value="1"/>
</dbReference>
<keyword evidence="4 6" id="KW-0067">ATP-binding</keyword>
<dbReference type="SMART" id="SM00490">
    <property type="entry name" value="HELICc"/>
    <property type="match status" value="1"/>
</dbReference>
<evidence type="ECO:0000313" key="13">
    <source>
        <dbReference type="Proteomes" id="UP000836402"/>
    </source>
</evidence>
<feature type="compositionally biased region" description="Basic residues" evidence="7">
    <location>
        <begin position="93"/>
        <end position="105"/>
    </location>
</feature>
<feature type="domain" description="Helicase ATP-binding" evidence="8">
    <location>
        <begin position="409"/>
        <end position="665"/>
    </location>
</feature>
<dbReference type="InterPro" id="IPR011545">
    <property type="entry name" value="DEAD/DEAH_box_helicase_dom"/>
</dbReference>
<evidence type="ECO:0000256" key="6">
    <source>
        <dbReference type="RuleBase" id="RU365068"/>
    </source>
</evidence>
<dbReference type="GO" id="GO:0003723">
    <property type="term" value="F:RNA binding"/>
    <property type="evidence" value="ECO:0007669"/>
    <property type="project" value="UniProtKB-UniRule"/>
</dbReference>
<comment type="caution">
    <text evidence="11">The sequence shown here is derived from an EMBL/GenBank/DDBJ whole genome shotgun (WGS) entry which is preliminary data.</text>
</comment>
<accession>A0A177VFZ3</accession>
<dbReference type="AlphaFoldDB" id="A0A177VFZ3"/>
<feature type="region of interest" description="Disordered" evidence="7">
    <location>
        <begin position="1"/>
        <end position="132"/>
    </location>
</feature>
<dbReference type="InterPro" id="IPR027417">
    <property type="entry name" value="P-loop_NTPase"/>
</dbReference>
<feature type="compositionally biased region" description="Low complexity" evidence="7">
    <location>
        <begin position="10"/>
        <end position="22"/>
    </location>
</feature>
<reference evidence="11" key="2">
    <citation type="journal article" date="2019" name="IMA Fungus">
        <title>Genome sequencing and comparison of five Tilletia species to identify candidate genes for the detection of regulated species infecting wheat.</title>
        <authorList>
            <person name="Nguyen H.D.T."/>
            <person name="Sultana T."/>
            <person name="Kesanakurti P."/>
            <person name="Hambleton S."/>
        </authorList>
    </citation>
    <scope>NUCLEOTIDE SEQUENCE</scope>
    <source>
        <strain evidence="11">DAOMC 238032</strain>
    </source>
</reference>
<comment type="domain">
    <text evidence="6">The Q motif is unique to and characteristic of the DEAD box family of RNA helicases and controls ATP binding and hydrolysis.</text>
</comment>
<dbReference type="InterPro" id="IPR014001">
    <property type="entry name" value="Helicase_ATP-bd"/>
</dbReference>
<dbReference type="Pfam" id="PF00271">
    <property type="entry name" value="Helicase_C"/>
    <property type="match status" value="1"/>
</dbReference>
<dbReference type="InterPro" id="IPR000629">
    <property type="entry name" value="RNA-helicase_DEAD-box_CS"/>
</dbReference>
<reference evidence="11" key="1">
    <citation type="submission" date="2016-04" db="EMBL/GenBank/DDBJ databases">
        <authorList>
            <person name="Nguyen H.D."/>
            <person name="Kesanakurti P."/>
            <person name="Cullis J."/>
            <person name="Levesque C.A."/>
            <person name="Hambleton S."/>
        </authorList>
    </citation>
    <scope>NUCLEOTIDE SEQUENCE</scope>
    <source>
        <strain evidence="11">DAOMC 238032</strain>
    </source>
</reference>
<evidence type="ECO:0000259" key="9">
    <source>
        <dbReference type="PROSITE" id="PS51194"/>
    </source>
</evidence>
<dbReference type="InterPro" id="IPR001650">
    <property type="entry name" value="Helicase_C-like"/>
</dbReference>
<sequence length="1015" mass="109260">MAGKQEGKALKAAKAPTADKAAPVTRPEGSGSTAVSGSKKRKLPPSANDAGSLPATDAAQPKRAKKAASDEPQPAAVPTLSKHAAKFRELQQKKKLLKQKQKNKKIAAALANPDTASEAGPSSSSKARKQVKVSALTWQPVALPTEAISAGGGSTTDADFFAGLFDGDMNDYMGLQEVSNVRVRYAAAEGAPDGADKDEQIDGEKQDGGAGGGNGGKVIKFLVQEDDDDKEEEAGEVSAPAPTASAKLKGTAMTAAVAPSSKAQKKAVKAGTKGKAETVPVDAAQADPEADEEDDDLIDDVDEDIEEEEEEEDNDTEELGHVNWAALDAFDESKLPGWSELDLDLRLKGGLWKLKFAEPTKIQAATLPVALGSDAPDTKPVPNPSSNKKGGKGKVGKQTTKEDGETDDIEDQVQHRDIVGVAQTGSGKTLAYGLPILQHFISTVLPSQNSAAEAVSSDDNDDDDNEGETVRPLTALILTPTRELAIQVADHLQGLVDAAAQVNPATGGSAEAIGKKHWVSIVTVCGGMSVQKQRRLLMRGKGADIVVATPGRLWELLSEDDSFAARLKQIRFLVIDEADRMVEVGHFAEMDNILGMVRRPSEAADFGDHLVGKMSSTEPLNAVAQSFVAKFQGGREDLQTFVFSATLSKDLQRNLTRAKRKTISRKRKANTSTLDDLMMRVDFRDPDPVVIDLSPEAGIAEGVHEMKFECLTKDKDLYLYYFLLRYPGRTLVFLNSIDGIRRLVPILTHLGLHPFPLHSQLQQKQRLKNLDRFRALDLSNPASSHGQSGGSGKDRLPASAVILATDVAARGLDIKGVDHVVHYQLPRSADTYVHRSGRTGRAGTEGVALAMIDPAEKRVWNEIRKSLSRKDSVPAMTVEFSFFDPLRARLDLAKQIDNAVHRAAKDSHDDAWLKKMAEDADIDIDDDAGGDHRLDFDDDGNGQKKNKANARAAKVGGLKEELDALLRQPLKARGVSFKYLTSGSRTNFAEEVMNSNRRDIVTDAPKLLTARGKQK</sequence>